<proteinExistence type="predicted"/>
<name>A0A067L1K1_JATCU</name>
<gene>
    <name evidence="2" type="ORF">JCGZ_02809</name>
</gene>
<feature type="region of interest" description="Disordered" evidence="1">
    <location>
        <begin position="32"/>
        <end position="63"/>
    </location>
</feature>
<dbReference type="AlphaFoldDB" id="A0A067L1K1"/>
<reference evidence="2 3" key="1">
    <citation type="journal article" date="2014" name="PLoS ONE">
        <title>Global Analysis of Gene Expression Profiles in Physic Nut (Jatropha curcas L.) Seedlings Exposed to Salt Stress.</title>
        <authorList>
            <person name="Zhang L."/>
            <person name="Zhang C."/>
            <person name="Wu P."/>
            <person name="Chen Y."/>
            <person name="Li M."/>
            <person name="Jiang H."/>
            <person name="Wu G."/>
        </authorList>
    </citation>
    <scope>NUCLEOTIDE SEQUENCE [LARGE SCALE GENOMIC DNA]</scope>
    <source>
        <strain evidence="3">cv. GZQX0401</strain>
        <tissue evidence="2">Young leaves</tissue>
    </source>
</reference>
<organism evidence="2 3">
    <name type="scientific">Jatropha curcas</name>
    <name type="common">Barbados nut</name>
    <dbReference type="NCBI Taxonomy" id="180498"/>
    <lineage>
        <taxon>Eukaryota</taxon>
        <taxon>Viridiplantae</taxon>
        <taxon>Streptophyta</taxon>
        <taxon>Embryophyta</taxon>
        <taxon>Tracheophyta</taxon>
        <taxon>Spermatophyta</taxon>
        <taxon>Magnoliopsida</taxon>
        <taxon>eudicotyledons</taxon>
        <taxon>Gunneridae</taxon>
        <taxon>Pentapetalae</taxon>
        <taxon>rosids</taxon>
        <taxon>fabids</taxon>
        <taxon>Malpighiales</taxon>
        <taxon>Euphorbiaceae</taxon>
        <taxon>Crotonoideae</taxon>
        <taxon>Jatropheae</taxon>
        <taxon>Jatropha</taxon>
    </lineage>
</organism>
<dbReference type="Proteomes" id="UP000027138">
    <property type="component" value="Unassembled WGS sequence"/>
</dbReference>
<evidence type="ECO:0000313" key="3">
    <source>
        <dbReference type="Proteomes" id="UP000027138"/>
    </source>
</evidence>
<keyword evidence="3" id="KW-1185">Reference proteome</keyword>
<accession>A0A067L1K1</accession>
<protein>
    <submittedName>
        <fullName evidence="2">Uncharacterized protein</fullName>
    </submittedName>
</protein>
<sequence>MVEDNVVARPSHVSSQGLMSTSSVRPAHVISNGLARESSKGPIPGSRFRLGNGPFRSHAGPDSSSLLQAHSFPASVSSESLALVGPSFVSVELEDGNLGAGRSVGTEPAFAVVFGSNGLLRPDEGLGSELVEHSEGSIGISVLRGQREPKPPDP</sequence>
<feature type="region of interest" description="Disordered" evidence="1">
    <location>
        <begin position="1"/>
        <end position="20"/>
    </location>
</feature>
<evidence type="ECO:0000256" key="1">
    <source>
        <dbReference type="SAM" id="MobiDB-lite"/>
    </source>
</evidence>
<evidence type="ECO:0000313" key="2">
    <source>
        <dbReference type="EMBL" id="KDP42336.1"/>
    </source>
</evidence>
<dbReference type="EMBL" id="KK914304">
    <property type="protein sequence ID" value="KDP42336.1"/>
    <property type="molecule type" value="Genomic_DNA"/>
</dbReference>